<dbReference type="PROSITE" id="PS50158">
    <property type="entry name" value="ZF_CCHC"/>
    <property type="match status" value="2"/>
</dbReference>
<protein>
    <recommendedName>
        <fullName evidence="2">CCHC-type domain-containing protein</fullName>
    </recommendedName>
</protein>
<dbReference type="SMART" id="SM00343">
    <property type="entry name" value="ZnF_C2HC"/>
    <property type="match status" value="2"/>
</dbReference>
<proteinExistence type="predicted"/>
<organism evidence="3 4">
    <name type="scientific">Rhipicephalus microplus</name>
    <name type="common">Cattle tick</name>
    <name type="synonym">Boophilus microplus</name>
    <dbReference type="NCBI Taxonomy" id="6941"/>
    <lineage>
        <taxon>Eukaryota</taxon>
        <taxon>Metazoa</taxon>
        <taxon>Ecdysozoa</taxon>
        <taxon>Arthropoda</taxon>
        <taxon>Chelicerata</taxon>
        <taxon>Arachnida</taxon>
        <taxon>Acari</taxon>
        <taxon>Parasitiformes</taxon>
        <taxon>Ixodida</taxon>
        <taxon>Ixodoidea</taxon>
        <taxon>Ixodidae</taxon>
        <taxon>Rhipicephalinae</taxon>
        <taxon>Rhipicephalus</taxon>
        <taxon>Boophilus</taxon>
    </lineage>
</organism>
<evidence type="ECO:0000313" key="4">
    <source>
        <dbReference type="Proteomes" id="UP000821866"/>
    </source>
</evidence>
<comment type="caution">
    <text evidence="3">The sequence shown here is derived from an EMBL/GenBank/DDBJ whole genome shotgun (WGS) entry which is preliminary data.</text>
</comment>
<sequence length="403" mass="45034">MTHVVPAALEGGAKLWWRFVRGFDSWEQFTAAFRSEFSSIDAKRRLKAELEQRTQHPEENLKEFIYAIAMFYDRIGKEVSEAEKVQRVLRQMHPQLQDLVEGHAYNDLAELVKAADGLMERAWRRLQYRPPPLPSNQVARDLAFRPSQAPDHRSLPQPNTMATASFASFAAAPPSPPTYHWPLHPAALDPSYCRDRQYSCDTAPPFSPYGPGPMPRQEPASGAMRVQCHLCGGFGHISRNCATGRRMGPPVCFRCQRSGHLQAQCPGNQWRFFGPHAAAAAQASGAKPKADVRVLRLASGWSQSTMSLKCQIEWAAGCRRQQFLCVPDLCRDVVLGRDFLTTGNSEHSTADRGLRDMIREIIREELQSMGISPPSSSVTQPSSMALRDIVREELTSFAGPAYV</sequence>
<dbReference type="GO" id="GO:0008270">
    <property type="term" value="F:zinc ion binding"/>
    <property type="evidence" value="ECO:0007669"/>
    <property type="project" value="UniProtKB-KW"/>
</dbReference>
<keyword evidence="1" id="KW-0862">Zinc</keyword>
<evidence type="ECO:0000313" key="3">
    <source>
        <dbReference type="EMBL" id="KAH8030280.1"/>
    </source>
</evidence>
<gene>
    <name evidence="3" type="ORF">HPB51_006712</name>
</gene>
<dbReference type="AlphaFoldDB" id="A0A9J6E863"/>
<accession>A0A9J6E863</accession>
<dbReference type="GO" id="GO:0003676">
    <property type="term" value="F:nucleic acid binding"/>
    <property type="evidence" value="ECO:0007669"/>
    <property type="project" value="InterPro"/>
</dbReference>
<keyword evidence="1" id="KW-0863">Zinc-finger</keyword>
<dbReference type="Gene3D" id="4.10.60.10">
    <property type="entry name" value="Zinc finger, CCHC-type"/>
    <property type="match status" value="1"/>
</dbReference>
<name>A0A9J6E863_RHIMP</name>
<dbReference type="Pfam" id="PF00098">
    <property type="entry name" value="zf-CCHC"/>
    <property type="match status" value="2"/>
</dbReference>
<dbReference type="InterPro" id="IPR005162">
    <property type="entry name" value="Retrotrans_gag_dom"/>
</dbReference>
<keyword evidence="1" id="KW-0479">Metal-binding</keyword>
<reference evidence="3" key="1">
    <citation type="journal article" date="2020" name="Cell">
        <title>Large-Scale Comparative Analyses of Tick Genomes Elucidate Their Genetic Diversity and Vector Capacities.</title>
        <authorList>
            <consortium name="Tick Genome and Microbiome Consortium (TIGMIC)"/>
            <person name="Jia N."/>
            <person name="Wang J."/>
            <person name="Shi W."/>
            <person name="Du L."/>
            <person name="Sun Y."/>
            <person name="Zhan W."/>
            <person name="Jiang J.F."/>
            <person name="Wang Q."/>
            <person name="Zhang B."/>
            <person name="Ji P."/>
            <person name="Bell-Sakyi L."/>
            <person name="Cui X.M."/>
            <person name="Yuan T.T."/>
            <person name="Jiang B.G."/>
            <person name="Yang W.F."/>
            <person name="Lam T.T."/>
            <person name="Chang Q.C."/>
            <person name="Ding S.J."/>
            <person name="Wang X.J."/>
            <person name="Zhu J.G."/>
            <person name="Ruan X.D."/>
            <person name="Zhao L."/>
            <person name="Wei J.T."/>
            <person name="Ye R.Z."/>
            <person name="Que T.C."/>
            <person name="Du C.H."/>
            <person name="Zhou Y.H."/>
            <person name="Cheng J.X."/>
            <person name="Dai P.F."/>
            <person name="Guo W.B."/>
            <person name="Han X.H."/>
            <person name="Huang E.J."/>
            <person name="Li L.F."/>
            <person name="Wei W."/>
            <person name="Gao Y.C."/>
            <person name="Liu J.Z."/>
            <person name="Shao H.Z."/>
            <person name="Wang X."/>
            <person name="Wang C.C."/>
            <person name="Yang T.C."/>
            <person name="Huo Q.B."/>
            <person name="Li W."/>
            <person name="Chen H.Y."/>
            <person name="Chen S.E."/>
            <person name="Zhou L.G."/>
            <person name="Ni X.B."/>
            <person name="Tian J.H."/>
            <person name="Sheng Y."/>
            <person name="Liu T."/>
            <person name="Pan Y.S."/>
            <person name="Xia L.Y."/>
            <person name="Li J."/>
            <person name="Zhao F."/>
            <person name="Cao W.C."/>
        </authorList>
    </citation>
    <scope>NUCLEOTIDE SEQUENCE</scope>
    <source>
        <strain evidence="3">Rmic-2018</strain>
    </source>
</reference>
<dbReference type="InterPro" id="IPR036875">
    <property type="entry name" value="Znf_CCHC_sf"/>
</dbReference>
<dbReference type="Pfam" id="PF03732">
    <property type="entry name" value="Retrotrans_gag"/>
    <property type="match status" value="1"/>
</dbReference>
<dbReference type="SUPFAM" id="SSF57756">
    <property type="entry name" value="Retrovirus zinc finger-like domains"/>
    <property type="match status" value="1"/>
</dbReference>
<evidence type="ECO:0000256" key="1">
    <source>
        <dbReference type="PROSITE-ProRule" id="PRU00047"/>
    </source>
</evidence>
<keyword evidence="4" id="KW-1185">Reference proteome</keyword>
<dbReference type="InterPro" id="IPR001878">
    <property type="entry name" value="Znf_CCHC"/>
</dbReference>
<dbReference type="EMBL" id="JABSTU010000005">
    <property type="protein sequence ID" value="KAH8030280.1"/>
    <property type="molecule type" value="Genomic_DNA"/>
</dbReference>
<feature type="domain" description="CCHC-type" evidence="2">
    <location>
        <begin position="228"/>
        <end position="241"/>
    </location>
</feature>
<reference evidence="3" key="2">
    <citation type="submission" date="2021-09" db="EMBL/GenBank/DDBJ databases">
        <authorList>
            <person name="Jia N."/>
            <person name="Wang J."/>
            <person name="Shi W."/>
            <person name="Du L."/>
            <person name="Sun Y."/>
            <person name="Zhan W."/>
            <person name="Jiang J."/>
            <person name="Wang Q."/>
            <person name="Zhang B."/>
            <person name="Ji P."/>
            <person name="Sakyi L.B."/>
            <person name="Cui X."/>
            <person name="Yuan T."/>
            <person name="Jiang B."/>
            <person name="Yang W."/>
            <person name="Lam T.T.-Y."/>
            <person name="Chang Q."/>
            <person name="Ding S."/>
            <person name="Wang X."/>
            <person name="Zhu J."/>
            <person name="Ruan X."/>
            <person name="Zhao L."/>
            <person name="Wei J."/>
            <person name="Que T."/>
            <person name="Du C."/>
            <person name="Cheng J."/>
            <person name="Dai P."/>
            <person name="Han X."/>
            <person name="Huang E."/>
            <person name="Gao Y."/>
            <person name="Liu J."/>
            <person name="Shao H."/>
            <person name="Ye R."/>
            <person name="Li L."/>
            <person name="Wei W."/>
            <person name="Wang X."/>
            <person name="Wang C."/>
            <person name="Huo Q."/>
            <person name="Li W."/>
            <person name="Guo W."/>
            <person name="Chen H."/>
            <person name="Chen S."/>
            <person name="Zhou L."/>
            <person name="Zhou L."/>
            <person name="Ni X."/>
            <person name="Tian J."/>
            <person name="Zhou Y."/>
            <person name="Sheng Y."/>
            <person name="Liu T."/>
            <person name="Pan Y."/>
            <person name="Xia L."/>
            <person name="Li J."/>
            <person name="Zhao F."/>
            <person name="Cao W."/>
        </authorList>
    </citation>
    <scope>NUCLEOTIDE SEQUENCE</scope>
    <source>
        <strain evidence="3">Rmic-2018</strain>
        <tissue evidence="3">Larvae</tissue>
    </source>
</reference>
<dbReference type="Proteomes" id="UP000821866">
    <property type="component" value="Chromosome 3"/>
</dbReference>
<evidence type="ECO:0000259" key="2">
    <source>
        <dbReference type="PROSITE" id="PS50158"/>
    </source>
</evidence>
<dbReference type="VEuPathDB" id="VectorBase:LOC119165909"/>
<feature type="domain" description="CCHC-type" evidence="2">
    <location>
        <begin position="252"/>
        <end position="266"/>
    </location>
</feature>